<comment type="caution">
    <text evidence="1">The sequence shown here is derived from an EMBL/GenBank/DDBJ whole genome shotgun (WGS) entry which is preliminary data.</text>
</comment>
<proteinExistence type="predicted"/>
<sequence>MSMKNISFPECFDNCELVKILGVGECESCCPWKFDEDGKSIKQSKEEVNKWARNPTNTQKCQTGYVVPAGNH</sequence>
<evidence type="ECO:0000313" key="1">
    <source>
        <dbReference type="EMBL" id="KKL15784.1"/>
    </source>
</evidence>
<accession>A0A0F9B1K6</accession>
<name>A0A0F9B1K6_9ZZZZ</name>
<dbReference type="AlphaFoldDB" id="A0A0F9B1K6"/>
<reference evidence="1" key="1">
    <citation type="journal article" date="2015" name="Nature">
        <title>Complex archaea that bridge the gap between prokaryotes and eukaryotes.</title>
        <authorList>
            <person name="Spang A."/>
            <person name="Saw J.H."/>
            <person name="Jorgensen S.L."/>
            <person name="Zaremba-Niedzwiedzka K."/>
            <person name="Martijn J."/>
            <person name="Lind A.E."/>
            <person name="van Eijk R."/>
            <person name="Schleper C."/>
            <person name="Guy L."/>
            <person name="Ettema T.J."/>
        </authorList>
    </citation>
    <scope>NUCLEOTIDE SEQUENCE</scope>
</reference>
<protein>
    <submittedName>
        <fullName evidence="1">Uncharacterized protein</fullName>
    </submittedName>
</protein>
<organism evidence="1">
    <name type="scientific">marine sediment metagenome</name>
    <dbReference type="NCBI Taxonomy" id="412755"/>
    <lineage>
        <taxon>unclassified sequences</taxon>
        <taxon>metagenomes</taxon>
        <taxon>ecological metagenomes</taxon>
    </lineage>
</organism>
<gene>
    <name evidence="1" type="ORF">LCGC14_2502170</name>
</gene>
<dbReference type="EMBL" id="LAZR01039930">
    <property type="protein sequence ID" value="KKL15784.1"/>
    <property type="molecule type" value="Genomic_DNA"/>
</dbReference>